<gene>
    <name evidence="1" type="ORF">Cenrod_0404</name>
</gene>
<dbReference type="HOGENOM" id="CLU_1544834_0_0_4"/>
<organism evidence="1 2">
    <name type="scientific">Candidatus Symbiobacter mobilis CR</name>
    <dbReference type="NCBI Taxonomy" id="946483"/>
    <lineage>
        <taxon>Bacteria</taxon>
        <taxon>Pseudomonadati</taxon>
        <taxon>Pseudomonadota</taxon>
        <taxon>Betaproteobacteria</taxon>
        <taxon>Burkholderiales</taxon>
        <taxon>Comamonadaceae</taxon>
    </lineage>
</organism>
<keyword evidence="2" id="KW-1185">Reference proteome</keyword>
<dbReference type="EMBL" id="CP004885">
    <property type="protein sequence ID" value="AGX86525.1"/>
    <property type="molecule type" value="Genomic_DNA"/>
</dbReference>
<dbReference type="KEGG" id="cbx:Cenrod_0404"/>
<dbReference type="AlphaFoldDB" id="U5N5I7"/>
<name>U5N5I7_9BURK</name>
<proteinExistence type="predicted"/>
<reference evidence="1 2" key="1">
    <citation type="journal article" date="2013" name="Genome Biol.">
        <title>Genomic analysis reveals key aspects of prokaryotic symbiosis in the phototrophic consortium "Chlorochromatium aggregatum".</title>
        <authorList>
            <person name="Liu Z."/>
            <person name="Muller J."/>
            <person name="Li T."/>
            <person name="Alvey R.M."/>
            <person name="Vogl K."/>
            <person name="Frigaard N.U."/>
            <person name="Rockwell N.C."/>
            <person name="Boyd E.S."/>
            <person name="Tomsho L.P."/>
            <person name="Schuster S.C."/>
            <person name="Henke P."/>
            <person name="Rohde M."/>
            <person name="Overmann J."/>
            <person name="Bryant D.A."/>
        </authorList>
    </citation>
    <scope>NUCLEOTIDE SEQUENCE [LARGE SCALE GENOMIC DNA]</scope>
    <source>
        <strain evidence="1">CR</strain>
    </source>
</reference>
<dbReference type="Proteomes" id="UP000017184">
    <property type="component" value="Chromosome"/>
</dbReference>
<accession>U5N5I7</accession>
<evidence type="ECO:0000313" key="2">
    <source>
        <dbReference type="Proteomes" id="UP000017184"/>
    </source>
</evidence>
<evidence type="ECO:0000313" key="1">
    <source>
        <dbReference type="EMBL" id="AGX86525.1"/>
    </source>
</evidence>
<protein>
    <submittedName>
        <fullName evidence="1">Uncharacterized protein</fullName>
    </submittedName>
</protein>
<sequence length="173" mass="19239">MVSTDLLCKVRYRTIAAENSDFSLPGPPMMLMTLVGYMRILVSGRWLTTLTYRTLMANLLSCLQRTNFQSTTALEPIPVGAVPSHCTRRRCSESSCTVSTFRFLRSGVAHTASARLPTEIDSYCRTKRLEKIHCTTLAIGLCSTTCKRRWALGCHAKQSAEPIANDFLGSRLV</sequence>